<evidence type="ECO:0000313" key="2">
    <source>
        <dbReference type="EMBL" id="KAK9399062.1"/>
    </source>
</evidence>
<organism evidence="2 3">
    <name type="scientific">Crotalus adamanteus</name>
    <name type="common">Eastern diamondback rattlesnake</name>
    <dbReference type="NCBI Taxonomy" id="8729"/>
    <lineage>
        <taxon>Eukaryota</taxon>
        <taxon>Metazoa</taxon>
        <taxon>Chordata</taxon>
        <taxon>Craniata</taxon>
        <taxon>Vertebrata</taxon>
        <taxon>Euteleostomi</taxon>
        <taxon>Lepidosauria</taxon>
        <taxon>Squamata</taxon>
        <taxon>Bifurcata</taxon>
        <taxon>Unidentata</taxon>
        <taxon>Episquamata</taxon>
        <taxon>Toxicofera</taxon>
        <taxon>Serpentes</taxon>
        <taxon>Colubroidea</taxon>
        <taxon>Viperidae</taxon>
        <taxon>Crotalinae</taxon>
        <taxon>Crotalus</taxon>
    </lineage>
</organism>
<evidence type="ECO:0000259" key="1">
    <source>
        <dbReference type="Pfam" id="PF03732"/>
    </source>
</evidence>
<feature type="domain" description="Retrotransposon gag" evidence="1">
    <location>
        <begin position="12"/>
        <end position="61"/>
    </location>
</feature>
<dbReference type="InterPro" id="IPR005162">
    <property type="entry name" value="Retrotrans_gag_dom"/>
</dbReference>
<dbReference type="AlphaFoldDB" id="A0AAW1BBC3"/>
<dbReference type="Pfam" id="PF03732">
    <property type="entry name" value="Retrotrans_gag"/>
    <property type="match status" value="1"/>
</dbReference>
<accession>A0AAW1BBC3</accession>
<comment type="caution">
    <text evidence="2">The sequence shown here is derived from an EMBL/GenBank/DDBJ whole genome shotgun (WGS) entry which is preliminary data.</text>
</comment>
<sequence length="69" mass="8539">MMREPLSWEPPLMGELRAHFGDNMQVRYVEFEICTIRQGNRPVMEYIREFQRLVGRLRQWLEQLLAYYF</sequence>
<proteinExistence type="predicted"/>
<reference evidence="2 3" key="1">
    <citation type="journal article" date="2024" name="Proc. Natl. Acad. Sci. U.S.A.">
        <title>The genetic regulatory architecture and epigenomic basis for age-related changes in rattlesnake venom.</title>
        <authorList>
            <person name="Hogan M.P."/>
            <person name="Holding M.L."/>
            <person name="Nystrom G.S."/>
            <person name="Colston T.J."/>
            <person name="Bartlett D.A."/>
            <person name="Mason A.J."/>
            <person name="Ellsworth S.A."/>
            <person name="Rautsaw R.M."/>
            <person name="Lawrence K.C."/>
            <person name="Strickland J.L."/>
            <person name="He B."/>
            <person name="Fraser P."/>
            <person name="Margres M.J."/>
            <person name="Gilbert D.M."/>
            <person name="Gibbs H.L."/>
            <person name="Parkinson C.L."/>
            <person name="Rokyta D.R."/>
        </authorList>
    </citation>
    <scope>NUCLEOTIDE SEQUENCE [LARGE SCALE GENOMIC DNA]</scope>
    <source>
        <strain evidence="2">DRR0105</strain>
    </source>
</reference>
<keyword evidence="3" id="KW-1185">Reference proteome</keyword>
<name>A0AAW1BBC3_CROAD</name>
<evidence type="ECO:0000313" key="3">
    <source>
        <dbReference type="Proteomes" id="UP001474421"/>
    </source>
</evidence>
<dbReference type="Proteomes" id="UP001474421">
    <property type="component" value="Unassembled WGS sequence"/>
</dbReference>
<protein>
    <recommendedName>
        <fullName evidence="1">Retrotransposon gag domain-containing protein</fullName>
    </recommendedName>
</protein>
<gene>
    <name evidence="2" type="ORF">NXF25_014031</name>
</gene>
<dbReference type="EMBL" id="JAOTOJ010000007">
    <property type="protein sequence ID" value="KAK9399062.1"/>
    <property type="molecule type" value="Genomic_DNA"/>
</dbReference>